<evidence type="ECO:0000256" key="5">
    <source>
        <dbReference type="ARBA" id="ARBA00022989"/>
    </source>
</evidence>
<dbReference type="Pfam" id="PF02080">
    <property type="entry name" value="TrkA_C"/>
    <property type="match status" value="2"/>
</dbReference>
<dbReference type="Pfam" id="PF03600">
    <property type="entry name" value="CitMHS"/>
    <property type="match status" value="1"/>
</dbReference>
<feature type="domain" description="RCK C-terminal" evidence="8">
    <location>
        <begin position="311"/>
        <end position="397"/>
    </location>
</feature>
<keyword evidence="6 7" id="KW-0472">Membrane</keyword>
<feature type="transmembrane region" description="Helical" evidence="7">
    <location>
        <begin position="442"/>
        <end position="461"/>
    </location>
</feature>
<feature type="transmembrane region" description="Helical" evidence="7">
    <location>
        <begin position="587"/>
        <end position="607"/>
    </location>
</feature>
<dbReference type="InterPro" id="IPR051679">
    <property type="entry name" value="DASS-Related_Transporters"/>
</dbReference>
<dbReference type="PROSITE" id="PS51202">
    <property type="entry name" value="RCK_C"/>
    <property type="match status" value="2"/>
</dbReference>
<comment type="subcellular location">
    <subcellularLocation>
        <location evidence="1">Membrane</location>
        <topology evidence="1">Multi-pass membrane protein</topology>
    </subcellularLocation>
</comment>
<comment type="caution">
    <text evidence="9">The sequence shown here is derived from an EMBL/GenBank/DDBJ whole genome shotgun (WGS) entry which is preliminary data.</text>
</comment>
<accession>A0ABT8AGN5</accession>
<dbReference type="Proteomes" id="UP001529369">
    <property type="component" value="Unassembled WGS sequence"/>
</dbReference>
<dbReference type="RefSeq" id="WP_290321092.1">
    <property type="nucleotide sequence ID" value="NZ_JAUFPN010000313.1"/>
</dbReference>
<keyword evidence="10" id="KW-1185">Reference proteome</keyword>
<keyword evidence="3 7" id="KW-0812">Transmembrane</keyword>
<dbReference type="InterPro" id="IPR004680">
    <property type="entry name" value="Cit_transptr-like_dom"/>
</dbReference>
<feature type="transmembrane region" description="Helical" evidence="7">
    <location>
        <begin position="506"/>
        <end position="539"/>
    </location>
</feature>
<dbReference type="EMBL" id="JAUFPN010000313">
    <property type="protein sequence ID" value="MDN3568971.1"/>
    <property type="molecule type" value="Genomic_DNA"/>
</dbReference>
<evidence type="ECO:0000256" key="7">
    <source>
        <dbReference type="SAM" id="Phobius"/>
    </source>
</evidence>
<dbReference type="SUPFAM" id="SSF116726">
    <property type="entry name" value="TrkA C-terminal domain-like"/>
    <property type="match status" value="2"/>
</dbReference>
<evidence type="ECO:0000256" key="3">
    <source>
        <dbReference type="ARBA" id="ARBA00022692"/>
    </source>
</evidence>
<feature type="domain" description="RCK C-terminal" evidence="8">
    <location>
        <begin position="216"/>
        <end position="302"/>
    </location>
</feature>
<dbReference type="InterPro" id="IPR006037">
    <property type="entry name" value="RCK_C"/>
</dbReference>
<feature type="transmembrane region" description="Helical" evidence="7">
    <location>
        <begin position="173"/>
        <end position="195"/>
    </location>
</feature>
<evidence type="ECO:0000256" key="2">
    <source>
        <dbReference type="ARBA" id="ARBA00022448"/>
    </source>
</evidence>
<dbReference type="InterPro" id="IPR036721">
    <property type="entry name" value="RCK_C_sf"/>
</dbReference>
<dbReference type="PROSITE" id="PS01271">
    <property type="entry name" value="NA_SULFATE"/>
    <property type="match status" value="1"/>
</dbReference>
<feature type="transmembrane region" description="Helical" evidence="7">
    <location>
        <begin position="417"/>
        <end position="436"/>
    </location>
</feature>
<evidence type="ECO:0000313" key="9">
    <source>
        <dbReference type="EMBL" id="MDN3568971.1"/>
    </source>
</evidence>
<organism evidence="9 10">
    <name type="scientific">Paeniroseomonas aquatica</name>
    <dbReference type="NCBI Taxonomy" id="373043"/>
    <lineage>
        <taxon>Bacteria</taxon>
        <taxon>Pseudomonadati</taxon>
        <taxon>Pseudomonadota</taxon>
        <taxon>Alphaproteobacteria</taxon>
        <taxon>Acetobacterales</taxon>
        <taxon>Acetobacteraceae</taxon>
        <taxon>Paeniroseomonas</taxon>
    </lineage>
</organism>
<dbReference type="PANTHER" id="PTHR43652:SF1">
    <property type="entry name" value="RESPONSE REGULATOR"/>
    <property type="match status" value="1"/>
</dbReference>
<proteinExistence type="predicted"/>
<evidence type="ECO:0000313" key="10">
    <source>
        <dbReference type="Proteomes" id="UP001529369"/>
    </source>
</evidence>
<feature type="transmembrane region" description="Helical" evidence="7">
    <location>
        <begin position="135"/>
        <end position="153"/>
    </location>
</feature>
<dbReference type="Gene3D" id="3.30.70.1450">
    <property type="entry name" value="Regulator of K+ conductance, C-terminal domain"/>
    <property type="match status" value="2"/>
</dbReference>
<keyword evidence="5 7" id="KW-1133">Transmembrane helix</keyword>
<gene>
    <name evidence="9" type="ORF">QWZ14_31725</name>
</gene>
<dbReference type="PANTHER" id="PTHR43652">
    <property type="entry name" value="BASIC AMINO ACID ANTIPORTER YFCC-RELATED"/>
    <property type="match status" value="1"/>
</dbReference>
<feature type="transmembrane region" description="Helical" evidence="7">
    <location>
        <begin position="546"/>
        <end position="567"/>
    </location>
</feature>
<evidence type="ECO:0000259" key="8">
    <source>
        <dbReference type="PROSITE" id="PS51202"/>
    </source>
</evidence>
<feature type="transmembrane region" description="Helical" evidence="7">
    <location>
        <begin position="57"/>
        <end position="75"/>
    </location>
</feature>
<sequence length="610" mass="63900">MTTDLLLVLLLLAAAIAMFVINRPRMDAVALIMIVLLPFTGAVTVQEALAGFSDPNIVLIAALFVIGEGLVRTGVARRVGDWLGETAGSSETRLLVLLMLVAAGLGAVMSSTAVVAIFIPIVLRLCQRTGASPRMLMMPLSVAALLSGMLTLVATAPNLVVNAELQRQGIEGFGFFAVTPFGLPLLLAGVGYMLFARRLLAGGAAPAPPARRARLADWVELYALPDREYRLLVPEDSALAGRTLDTLSLRAEGMNILAVERRRRFGHDLLHPSATLALQGGDVLLADVQETRVEHAELFARHGLQPLPLGDETRYFASRAQEVGMVEALVPAESSLVGQTLLQARLRSEDGLTAVGLRRGRAIVGPDLLRQKLQVGDTLLLFGFWSDIAELRGSNGDLVLLNLPAEFDEVLPAPSRALAAVAALLVTVGLMVGGVLPNAHAALIGCLLMGLAGCVDLASAYRAISWKSLVLIVGMLPFSVALQRTGGVDLAAEGVLAVAGNAAPHLLLGIIFVVTAGLGMFISNTATAVLMAPVALAVATDIGASPYPFAMIVALAASSAFMTPVSSPVNTLVVAPGGYGFGDFVKLGVPFTLVVMAISLLLVPWLLPLR</sequence>
<evidence type="ECO:0000256" key="1">
    <source>
        <dbReference type="ARBA" id="ARBA00004141"/>
    </source>
</evidence>
<feature type="transmembrane region" description="Helical" evidence="7">
    <location>
        <begin position="27"/>
        <end position="45"/>
    </location>
</feature>
<evidence type="ECO:0000256" key="6">
    <source>
        <dbReference type="ARBA" id="ARBA00023136"/>
    </source>
</evidence>
<dbReference type="InterPro" id="IPR031312">
    <property type="entry name" value="Na/sul_symport_CS"/>
</dbReference>
<protein>
    <submittedName>
        <fullName evidence="9">SLC13 family permease</fullName>
    </submittedName>
</protein>
<name>A0ABT8AGN5_9PROT</name>
<feature type="transmembrane region" description="Helical" evidence="7">
    <location>
        <begin position="95"/>
        <end position="123"/>
    </location>
</feature>
<reference evidence="10" key="1">
    <citation type="journal article" date="2019" name="Int. J. Syst. Evol. Microbiol.">
        <title>The Global Catalogue of Microorganisms (GCM) 10K type strain sequencing project: providing services to taxonomists for standard genome sequencing and annotation.</title>
        <authorList>
            <consortium name="The Broad Institute Genomics Platform"/>
            <consortium name="The Broad Institute Genome Sequencing Center for Infectious Disease"/>
            <person name="Wu L."/>
            <person name="Ma J."/>
        </authorList>
    </citation>
    <scope>NUCLEOTIDE SEQUENCE [LARGE SCALE GENOMIC DNA]</scope>
    <source>
        <strain evidence="10">CECT 7131</strain>
    </source>
</reference>
<keyword evidence="4" id="KW-0677">Repeat</keyword>
<keyword evidence="2" id="KW-0813">Transport</keyword>
<evidence type="ECO:0000256" key="4">
    <source>
        <dbReference type="ARBA" id="ARBA00022737"/>
    </source>
</evidence>